<protein>
    <submittedName>
        <fullName evidence="1">Uncharacterized protein</fullName>
    </submittedName>
</protein>
<organism evidence="1 2">
    <name type="scientific">Hibiscus sabdariffa</name>
    <name type="common">roselle</name>
    <dbReference type="NCBI Taxonomy" id="183260"/>
    <lineage>
        <taxon>Eukaryota</taxon>
        <taxon>Viridiplantae</taxon>
        <taxon>Streptophyta</taxon>
        <taxon>Embryophyta</taxon>
        <taxon>Tracheophyta</taxon>
        <taxon>Spermatophyta</taxon>
        <taxon>Magnoliopsida</taxon>
        <taxon>eudicotyledons</taxon>
        <taxon>Gunneridae</taxon>
        <taxon>Pentapetalae</taxon>
        <taxon>rosids</taxon>
        <taxon>malvids</taxon>
        <taxon>Malvales</taxon>
        <taxon>Malvaceae</taxon>
        <taxon>Malvoideae</taxon>
        <taxon>Hibiscus</taxon>
    </lineage>
</organism>
<accession>A0ABR2SY53</accession>
<keyword evidence="2" id="KW-1185">Reference proteome</keyword>
<evidence type="ECO:0000313" key="2">
    <source>
        <dbReference type="Proteomes" id="UP001396334"/>
    </source>
</evidence>
<gene>
    <name evidence="1" type="ORF">V6N11_031331</name>
</gene>
<comment type="caution">
    <text evidence="1">The sequence shown here is derived from an EMBL/GenBank/DDBJ whole genome shotgun (WGS) entry which is preliminary data.</text>
</comment>
<sequence>MCGDGVSKSGCFVTINEDLTSCTVNIKLVYANATGEGDNKTCTFGFLFDTTYYLYVDNYLMPRDIDLETTHVAASLEWNSFDCD</sequence>
<name>A0ABR2SY53_9ROSI</name>
<dbReference type="EMBL" id="JBBPBN010000010">
    <property type="protein sequence ID" value="KAK9029889.1"/>
    <property type="molecule type" value="Genomic_DNA"/>
</dbReference>
<reference evidence="1 2" key="1">
    <citation type="journal article" date="2024" name="G3 (Bethesda)">
        <title>Genome assembly of Hibiscus sabdariffa L. provides insights into metabolisms of medicinal natural products.</title>
        <authorList>
            <person name="Kim T."/>
        </authorList>
    </citation>
    <scope>NUCLEOTIDE SEQUENCE [LARGE SCALE GENOMIC DNA]</scope>
    <source>
        <strain evidence="1">TK-2024</strain>
        <tissue evidence="1">Old leaves</tissue>
    </source>
</reference>
<evidence type="ECO:0000313" key="1">
    <source>
        <dbReference type="EMBL" id="KAK9029889.1"/>
    </source>
</evidence>
<dbReference type="Proteomes" id="UP001396334">
    <property type="component" value="Unassembled WGS sequence"/>
</dbReference>
<proteinExistence type="predicted"/>